<protein>
    <recommendedName>
        <fullName evidence="3">DUF2283 domain-containing protein</fullName>
    </recommendedName>
</protein>
<dbReference type="RefSeq" id="WP_100909159.1">
    <property type="nucleotide sequence ID" value="NZ_CP017768.1"/>
</dbReference>
<sequence>MKAKYFELVKKYDAQSDILYMHKDMEYKYRESVEMGDKFILDFDSNHKPVALEILDASTFFNVNKLSLKRNFEMKMHVQIEKDRIYLKGLFKFFVHNKKCPSAFAQDTANDIDAPLLATSFEMATA</sequence>
<name>A0A2H4VPJ5_9EURY</name>
<dbReference type="InterPro" id="IPR019270">
    <property type="entry name" value="DUF2283"/>
</dbReference>
<proteinExistence type="predicted"/>
<dbReference type="GeneID" id="35125741"/>
<accession>A0A2H4VPJ5</accession>
<evidence type="ECO:0000313" key="2">
    <source>
        <dbReference type="Proteomes" id="UP000232631"/>
    </source>
</evidence>
<dbReference type="AlphaFoldDB" id="A0A2H4VPJ5"/>
<evidence type="ECO:0000313" key="1">
    <source>
        <dbReference type="EMBL" id="AUB60021.1"/>
    </source>
</evidence>
<reference evidence="1 2" key="1">
    <citation type="submission" date="2016-10" db="EMBL/GenBank/DDBJ databases">
        <title>Comparative genomics between deep and shallow subseafloor isolates.</title>
        <authorList>
            <person name="Ishii S."/>
            <person name="Miller J.R."/>
            <person name="Sutton G."/>
            <person name="Suzuki S."/>
            <person name="Methe B."/>
            <person name="Inagaki F."/>
            <person name="Imachi H."/>
        </authorList>
    </citation>
    <scope>NUCLEOTIDE SEQUENCE [LARGE SCALE GENOMIC DNA]</scope>
    <source>
        <strain evidence="1 2">A8p</strain>
    </source>
</reference>
<dbReference type="KEGG" id="msub:BK009_04595"/>
<dbReference type="Proteomes" id="UP000232631">
    <property type="component" value="Chromosome"/>
</dbReference>
<dbReference type="Pfam" id="PF10049">
    <property type="entry name" value="DUF2283"/>
    <property type="match status" value="1"/>
</dbReference>
<evidence type="ECO:0008006" key="3">
    <source>
        <dbReference type="Google" id="ProtNLM"/>
    </source>
</evidence>
<gene>
    <name evidence="1" type="ORF">BK009_04595</name>
</gene>
<dbReference type="EMBL" id="CP017768">
    <property type="protein sequence ID" value="AUB60021.1"/>
    <property type="molecule type" value="Genomic_DNA"/>
</dbReference>
<keyword evidence="2" id="KW-1185">Reference proteome</keyword>
<organism evidence="1 2">
    <name type="scientific">Methanobacterium subterraneum</name>
    <dbReference type="NCBI Taxonomy" id="59277"/>
    <lineage>
        <taxon>Archaea</taxon>
        <taxon>Methanobacteriati</taxon>
        <taxon>Methanobacteriota</taxon>
        <taxon>Methanomada group</taxon>
        <taxon>Methanobacteria</taxon>
        <taxon>Methanobacteriales</taxon>
        <taxon>Methanobacteriaceae</taxon>
        <taxon>Methanobacterium</taxon>
    </lineage>
</organism>